<evidence type="ECO:0000256" key="9">
    <source>
        <dbReference type="ARBA" id="ARBA00023268"/>
    </source>
</evidence>
<comment type="pathway">
    <text evidence="1 10">Pyrimidine metabolism; UMP biosynthesis via salvage pathway; UMP from uridine: step 1/1.</text>
</comment>
<dbReference type="NCBIfam" id="NF004018">
    <property type="entry name" value="PRK05480.1"/>
    <property type="match status" value="1"/>
</dbReference>
<dbReference type="NCBIfam" id="TIGR00235">
    <property type="entry name" value="udk"/>
    <property type="match status" value="1"/>
</dbReference>
<keyword evidence="6 10" id="KW-0547">Nucleotide-binding</keyword>
<dbReference type="InterPro" id="IPR006083">
    <property type="entry name" value="PRK/URK"/>
</dbReference>
<dbReference type="GO" id="GO:0005525">
    <property type="term" value="F:GTP binding"/>
    <property type="evidence" value="ECO:0007669"/>
    <property type="project" value="UniProtKB-KW"/>
</dbReference>
<dbReference type="PRINTS" id="PR00988">
    <property type="entry name" value="URIDINKINASE"/>
</dbReference>
<dbReference type="Proteomes" id="UP000228380">
    <property type="component" value="Chromosome 9"/>
</dbReference>
<dbReference type="GO" id="GO:0044206">
    <property type="term" value="P:UMP salvage"/>
    <property type="evidence" value="ECO:0007669"/>
    <property type="project" value="UniProtKB-UniPathway"/>
</dbReference>
<evidence type="ECO:0000256" key="7">
    <source>
        <dbReference type="ARBA" id="ARBA00022777"/>
    </source>
</evidence>
<dbReference type="InterPro" id="IPR029057">
    <property type="entry name" value="PRTase-like"/>
</dbReference>
<organism evidence="13 14">
    <name type="scientific">Phoenix dactylifera</name>
    <name type="common">Date palm</name>
    <dbReference type="NCBI Taxonomy" id="42345"/>
    <lineage>
        <taxon>Eukaryota</taxon>
        <taxon>Viridiplantae</taxon>
        <taxon>Streptophyta</taxon>
        <taxon>Embryophyta</taxon>
        <taxon>Tracheophyta</taxon>
        <taxon>Spermatophyta</taxon>
        <taxon>Magnoliopsida</taxon>
        <taxon>Liliopsida</taxon>
        <taxon>Arecaceae</taxon>
        <taxon>Coryphoideae</taxon>
        <taxon>Phoeniceae</taxon>
        <taxon>Phoenix</taxon>
    </lineage>
</organism>
<dbReference type="AlphaFoldDB" id="A0A8B9AHQ9"/>
<evidence type="ECO:0000256" key="10">
    <source>
        <dbReference type="RuleBase" id="RU003825"/>
    </source>
</evidence>
<evidence type="ECO:0000313" key="14">
    <source>
        <dbReference type="RefSeq" id="XP_038985835.1"/>
    </source>
</evidence>
<keyword evidence="5 10" id="KW-0808">Transferase</keyword>
<dbReference type="Pfam" id="PF00485">
    <property type="entry name" value="PRK"/>
    <property type="match status" value="1"/>
</dbReference>
<dbReference type="SUPFAM" id="SSF53271">
    <property type="entry name" value="PRTase-like"/>
    <property type="match status" value="1"/>
</dbReference>
<dbReference type="GO" id="GO:0044211">
    <property type="term" value="P:CTP salvage"/>
    <property type="evidence" value="ECO:0007669"/>
    <property type="project" value="UniProtKB-UniPathway"/>
</dbReference>
<dbReference type="GO" id="GO:0005524">
    <property type="term" value="F:ATP binding"/>
    <property type="evidence" value="ECO:0007669"/>
    <property type="project" value="UniProtKB-KW"/>
</dbReference>
<comment type="catalytic activity">
    <reaction evidence="10">
        <text>uridine + ATP = UMP + ADP + H(+)</text>
        <dbReference type="Rhea" id="RHEA:16825"/>
        <dbReference type="ChEBI" id="CHEBI:15378"/>
        <dbReference type="ChEBI" id="CHEBI:16704"/>
        <dbReference type="ChEBI" id="CHEBI:30616"/>
        <dbReference type="ChEBI" id="CHEBI:57865"/>
        <dbReference type="ChEBI" id="CHEBI:456216"/>
        <dbReference type="EC" id="2.7.1.48"/>
    </reaction>
</comment>
<comment type="similarity">
    <text evidence="4">In the C-terminal section; belongs to the UPRTase family.</text>
</comment>
<dbReference type="RefSeq" id="XP_038985835.1">
    <property type="nucleotide sequence ID" value="XM_039129907.1"/>
</dbReference>
<keyword evidence="8" id="KW-0342">GTP-binding</keyword>
<dbReference type="SUPFAM" id="SSF52540">
    <property type="entry name" value="P-loop containing nucleoside triphosphate hydrolases"/>
    <property type="match status" value="1"/>
</dbReference>
<dbReference type="InterPro" id="IPR027417">
    <property type="entry name" value="P-loop_NTPase"/>
</dbReference>
<gene>
    <name evidence="14" type="primary">LOC103717463</name>
</gene>
<evidence type="ECO:0000256" key="5">
    <source>
        <dbReference type="ARBA" id="ARBA00022679"/>
    </source>
</evidence>
<evidence type="ECO:0000259" key="11">
    <source>
        <dbReference type="Pfam" id="PF00485"/>
    </source>
</evidence>
<evidence type="ECO:0000259" key="12">
    <source>
        <dbReference type="Pfam" id="PF14681"/>
    </source>
</evidence>
<evidence type="ECO:0000256" key="8">
    <source>
        <dbReference type="ARBA" id="ARBA00023134"/>
    </source>
</evidence>
<sequence>MGSKSVDELLETSAEVHFSGLHLDELETVNSEKELPTTSATENGHREPFVIGVAGGSASGKTTVCEMIIEQLHDQRIVLVSQESFYYNLSKEEMARVHEYNFDHPDAFDTEKLLSCMEDLKSGLAVNIPNYDFKTHKNILPARKVNPSDVIILEGILVFHDPRVRELMNMKIFVDTDADIRLARRIRRDTVDKSRDIRTVLDQYSKFVKPAFEDFILPTKKYADIIIPRGGDNHVAVDLIVQHICAKLGQHDLCKIYSNLYVIQSTFQIRGMHTLIRDANTTKHDFIFYSDRLIRLVVEHGLGHLPFKEKQDQYILVWNFVKGYAVSQ</sequence>
<keyword evidence="13" id="KW-1185">Reference proteome</keyword>
<dbReference type="InterPro" id="IPR000764">
    <property type="entry name" value="Uridine_kinase-like"/>
</dbReference>
<dbReference type="EC" id="2.7.1.48" evidence="10"/>
<dbReference type="Gene3D" id="3.40.50.2020">
    <property type="match status" value="1"/>
</dbReference>
<evidence type="ECO:0000256" key="2">
    <source>
        <dbReference type="ARBA" id="ARBA00004784"/>
    </source>
</evidence>
<feature type="domain" description="Phosphoribosyltransferase" evidence="12">
    <location>
        <begin position="265"/>
        <end position="313"/>
    </location>
</feature>
<comment type="similarity">
    <text evidence="10">Belongs to the uridine kinase family.</text>
</comment>
<accession>A0A8B9AHQ9</accession>
<dbReference type="UniPathway" id="UPA00579">
    <property type="reaction ID" value="UER00640"/>
</dbReference>
<protein>
    <recommendedName>
        <fullName evidence="10">Uridine kinase</fullName>
        <ecNumber evidence="10">2.7.1.48</ecNumber>
    </recommendedName>
</protein>
<evidence type="ECO:0000256" key="6">
    <source>
        <dbReference type="ARBA" id="ARBA00022741"/>
    </source>
</evidence>
<dbReference type="Pfam" id="PF14681">
    <property type="entry name" value="UPRTase"/>
    <property type="match status" value="1"/>
</dbReference>
<evidence type="ECO:0000256" key="1">
    <source>
        <dbReference type="ARBA" id="ARBA00004690"/>
    </source>
</evidence>
<dbReference type="InterPro" id="IPR000836">
    <property type="entry name" value="PRTase_dom"/>
</dbReference>
<evidence type="ECO:0000313" key="13">
    <source>
        <dbReference type="Proteomes" id="UP000228380"/>
    </source>
</evidence>
<dbReference type="CDD" id="cd02023">
    <property type="entry name" value="UMPK"/>
    <property type="match status" value="1"/>
</dbReference>
<reference evidence="13" key="1">
    <citation type="journal article" date="2019" name="Nat. Commun.">
        <title>Genome-wide association mapping of date palm fruit traits.</title>
        <authorList>
            <person name="Hazzouri K.M."/>
            <person name="Gros-Balthazard M."/>
            <person name="Flowers J.M."/>
            <person name="Copetti D."/>
            <person name="Lemansour A."/>
            <person name="Lebrun M."/>
            <person name="Masmoudi K."/>
            <person name="Ferrand S."/>
            <person name="Dhar M.I."/>
            <person name="Fresquez Z.A."/>
            <person name="Rosas U."/>
            <person name="Zhang J."/>
            <person name="Talag J."/>
            <person name="Lee S."/>
            <person name="Kudrna D."/>
            <person name="Powell R.F."/>
            <person name="Leitch I.J."/>
            <person name="Krueger R.R."/>
            <person name="Wing R.A."/>
            <person name="Amiri K.M.A."/>
            <person name="Purugganan M.D."/>
        </authorList>
    </citation>
    <scope>NUCLEOTIDE SEQUENCE [LARGE SCALE GENOMIC DNA]</scope>
    <source>
        <strain evidence="13">cv. Khalas</strain>
    </source>
</reference>
<keyword evidence="7 10" id="KW-0418">Kinase</keyword>
<comment type="similarity">
    <text evidence="3">In the N-terminal section; belongs to the uridine kinase family.</text>
</comment>
<keyword evidence="9" id="KW-0511">Multifunctional enzyme</keyword>
<comment type="pathway">
    <text evidence="2 10">Pyrimidine metabolism; CTP biosynthesis via salvage pathway; CTP from cytidine: step 1/3.</text>
</comment>
<evidence type="ECO:0000256" key="4">
    <source>
        <dbReference type="ARBA" id="ARBA00010723"/>
    </source>
</evidence>
<dbReference type="GO" id="GO:0004849">
    <property type="term" value="F:uridine kinase activity"/>
    <property type="evidence" value="ECO:0007669"/>
    <property type="project" value="UniProtKB-EC"/>
</dbReference>
<evidence type="ECO:0000256" key="3">
    <source>
        <dbReference type="ARBA" id="ARBA00008173"/>
    </source>
</evidence>
<comment type="catalytic activity">
    <reaction evidence="10">
        <text>cytidine + ATP = CMP + ADP + H(+)</text>
        <dbReference type="Rhea" id="RHEA:24674"/>
        <dbReference type="ChEBI" id="CHEBI:15378"/>
        <dbReference type="ChEBI" id="CHEBI:17562"/>
        <dbReference type="ChEBI" id="CHEBI:30616"/>
        <dbReference type="ChEBI" id="CHEBI:60377"/>
        <dbReference type="ChEBI" id="CHEBI:456216"/>
        <dbReference type="EC" id="2.7.1.48"/>
    </reaction>
</comment>
<reference evidence="14" key="2">
    <citation type="submission" date="2025-08" db="UniProtKB">
        <authorList>
            <consortium name="RefSeq"/>
        </authorList>
    </citation>
    <scope>IDENTIFICATION</scope>
    <source>
        <tissue evidence="14">Young leaves</tissue>
    </source>
</reference>
<dbReference type="Gene3D" id="3.40.50.300">
    <property type="entry name" value="P-loop containing nucleotide triphosphate hydrolases"/>
    <property type="match status" value="1"/>
</dbReference>
<dbReference type="PANTHER" id="PTHR10285">
    <property type="entry name" value="URIDINE KINASE"/>
    <property type="match status" value="1"/>
</dbReference>
<proteinExistence type="inferred from homology"/>
<name>A0A8B9AHQ9_PHODC</name>
<dbReference type="UniPathway" id="UPA00574">
    <property type="reaction ID" value="UER00637"/>
</dbReference>
<keyword evidence="10" id="KW-0067">ATP-binding</keyword>
<dbReference type="GeneID" id="103717463"/>
<dbReference type="FunFam" id="3.40.50.300:FF:002797">
    <property type="entry name" value="Uridine kinase"/>
    <property type="match status" value="1"/>
</dbReference>
<feature type="domain" description="Phosphoribulokinase/uridine kinase" evidence="11">
    <location>
        <begin position="50"/>
        <end position="235"/>
    </location>
</feature>